<proteinExistence type="predicted"/>
<dbReference type="InterPro" id="IPR050523">
    <property type="entry name" value="AKR_Detox_Biosynth"/>
</dbReference>
<dbReference type="Proteomes" id="UP000681340">
    <property type="component" value="Unassembled WGS sequence"/>
</dbReference>
<gene>
    <name evidence="2" type="ORF">Aau02nite_50480</name>
</gene>
<keyword evidence="3" id="KW-1185">Reference proteome</keyword>
<dbReference type="PANTHER" id="PTHR43364">
    <property type="entry name" value="NADH-SPECIFIC METHYLGLYOXAL REDUCTASE-RELATED"/>
    <property type="match status" value="1"/>
</dbReference>
<sequence length="310" mass="33879">MSEIVLGAMLFGTRIGERESFALLDHFIERGGRWIDTANNYSFWLHESGLGGQSEQVVGRWLAARPGVRDRVRISTKLGAQPTDPVVGFPSAEGLSAPVIRQATEQSLARLGIEHLDLLWAHIEDRSVPLDETVAAFGELVTRGVVGRLGASNHPAWRVERGRQLAAAQGVAGWTALQLRHSYLRPRPGAALPASAHRVVTDEVLDFVRGNEDVVLWAYTALLNGGYVLPERLDEAYEHRGTTRRLAELDAVAAELGAGRHQIVLSWLLGGSPGVWPIVGATTVERLDEALDAYEIKLDAAQRDRLDRAA</sequence>
<evidence type="ECO:0000313" key="3">
    <source>
        <dbReference type="Proteomes" id="UP000681340"/>
    </source>
</evidence>
<organism evidence="2 3">
    <name type="scientific">Actinoplanes auranticolor</name>
    <dbReference type="NCBI Taxonomy" id="47988"/>
    <lineage>
        <taxon>Bacteria</taxon>
        <taxon>Bacillati</taxon>
        <taxon>Actinomycetota</taxon>
        <taxon>Actinomycetes</taxon>
        <taxon>Micromonosporales</taxon>
        <taxon>Micromonosporaceae</taxon>
        <taxon>Actinoplanes</taxon>
    </lineage>
</organism>
<evidence type="ECO:0000259" key="1">
    <source>
        <dbReference type="Pfam" id="PF00248"/>
    </source>
</evidence>
<dbReference type="PANTHER" id="PTHR43364:SF6">
    <property type="entry name" value="OXIDOREDUCTASE-RELATED"/>
    <property type="match status" value="1"/>
</dbReference>
<evidence type="ECO:0000313" key="2">
    <source>
        <dbReference type="EMBL" id="GIM72338.1"/>
    </source>
</evidence>
<protein>
    <submittedName>
        <fullName evidence="2">Oxidoreductase</fullName>
    </submittedName>
</protein>
<name>A0A919SJX8_9ACTN</name>
<dbReference type="Pfam" id="PF00248">
    <property type="entry name" value="Aldo_ket_red"/>
    <property type="match status" value="1"/>
</dbReference>
<dbReference type="InterPro" id="IPR023210">
    <property type="entry name" value="NADP_OxRdtase_dom"/>
</dbReference>
<dbReference type="GO" id="GO:0005829">
    <property type="term" value="C:cytosol"/>
    <property type="evidence" value="ECO:0007669"/>
    <property type="project" value="TreeGrafter"/>
</dbReference>
<dbReference type="InterPro" id="IPR036812">
    <property type="entry name" value="NAD(P)_OxRdtase_dom_sf"/>
</dbReference>
<accession>A0A919SJX8</accession>
<feature type="domain" description="NADP-dependent oxidoreductase" evidence="1">
    <location>
        <begin position="3"/>
        <end position="309"/>
    </location>
</feature>
<comment type="caution">
    <text evidence="2">The sequence shown here is derived from an EMBL/GenBank/DDBJ whole genome shotgun (WGS) entry which is preliminary data.</text>
</comment>
<reference evidence="2" key="1">
    <citation type="submission" date="2021-03" db="EMBL/GenBank/DDBJ databases">
        <title>Whole genome shotgun sequence of Actinoplanes auranticolor NBRC 12245.</title>
        <authorList>
            <person name="Komaki H."/>
            <person name="Tamura T."/>
        </authorList>
    </citation>
    <scope>NUCLEOTIDE SEQUENCE</scope>
    <source>
        <strain evidence="2">NBRC 12245</strain>
    </source>
</reference>
<dbReference type="RefSeq" id="WP_212991006.1">
    <property type="nucleotide sequence ID" value="NZ_BAABEA010000005.1"/>
</dbReference>
<dbReference type="Gene3D" id="3.20.20.100">
    <property type="entry name" value="NADP-dependent oxidoreductase domain"/>
    <property type="match status" value="1"/>
</dbReference>
<dbReference type="AlphaFoldDB" id="A0A919SJX8"/>
<dbReference type="EMBL" id="BOQL01000041">
    <property type="protein sequence ID" value="GIM72338.1"/>
    <property type="molecule type" value="Genomic_DNA"/>
</dbReference>
<dbReference type="SUPFAM" id="SSF51430">
    <property type="entry name" value="NAD(P)-linked oxidoreductase"/>
    <property type="match status" value="1"/>
</dbReference>